<organism evidence="1">
    <name type="scientific">invertebrate metagenome</name>
    <dbReference type="NCBI Taxonomy" id="1711999"/>
    <lineage>
        <taxon>unclassified sequences</taxon>
        <taxon>metagenomes</taxon>
        <taxon>organismal metagenomes</taxon>
    </lineage>
</organism>
<proteinExistence type="predicted"/>
<protein>
    <submittedName>
        <fullName evidence="1">Uncharacterized protein</fullName>
    </submittedName>
</protein>
<sequence>MLLVALLVSLAQLTPVEQESAWQKSALVPHVMSLADWSKEQLQMILGPFVEQGFNLSGLW</sequence>
<dbReference type="EMBL" id="NSIT01000507">
    <property type="protein sequence ID" value="PJE77561.1"/>
    <property type="molecule type" value="Genomic_DNA"/>
</dbReference>
<comment type="caution">
    <text evidence="1">The sequence shown here is derived from an EMBL/GenBank/DDBJ whole genome shotgun (WGS) entry which is preliminary data.</text>
</comment>
<evidence type="ECO:0000313" key="1">
    <source>
        <dbReference type="EMBL" id="PJE77561.1"/>
    </source>
</evidence>
<dbReference type="AlphaFoldDB" id="A0A2H9T2Y6"/>
<reference evidence="1" key="1">
    <citation type="journal article" date="2017" name="Appl. Environ. Microbiol.">
        <title>Molecular characterization of an Endozoicomonas-like organism causing infection in king scallop Pecten maximus L.</title>
        <authorList>
            <person name="Cano I."/>
            <person name="van Aerle R."/>
            <person name="Ross S."/>
            <person name="Verner-Jeffreys D.W."/>
            <person name="Paley R.K."/>
            <person name="Rimmer G."/>
            <person name="Ryder D."/>
            <person name="Hooper P."/>
            <person name="Stone D."/>
            <person name="Feist S.W."/>
        </authorList>
    </citation>
    <scope>NUCLEOTIDE SEQUENCE</scope>
</reference>
<accession>A0A2H9T2Y6</accession>
<gene>
    <name evidence="1" type="ORF">CI610_03512</name>
</gene>
<name>A0A2H9T2Y6_9ZZZZ</name>